<comment type="subcellular location">
    <subcellularLocation>
        <location evidence="1">Cell membrane</location>
        <topology evidence="1">Multi-pass membrane protein</topology>
    </subcellularLocation>
</comment>
<accession>A0ABP8S3G5</accession>
<evidence type="ECO:0000256" key="5">
    <source>
        <dbReference type="ARBA" id="ARBA00022692"/>
    </source>
</evidence>
<dbReference type="PROSITE" id="PS00217">
    <property type="entry name" value="SUGAR_TRANSPORT_2"/>
    <property type="match status" value="1"/>
</dbReference>
<gene>
    <name evidence="11" type="ORF">GCM10023175_63080</name>
</gene>
<evidence type="ECO:0000256" key="3">
    <source>
        <dbReference type="ARBA" id="ARBA00022448"/>
    </source>
</evidence>
<dbReference type="Proteomes" id="UP001501598">
    <property type="component" value="Unassembled WGS sequence"/>
</dbReference>
<dbReference type="InterPro" id="IPR005828">
    <property type="entry name" value="MFS_sugar_transport-like"/>
</dbReference>
<dbReference type="SUPFAM" id="SSF103473">
    <property type="entry name" value="MFS general substrate transporter"/>
    <property type="match status" value="1"/>
</dbReference>
<comment type="similarity">
    <text evidence="2">Belongs to the major facilitator superfamily. Metabolite:H+ Symporter (MHS) family (TC 2.A.1.6) family.</text>
</comment>
<feature type="transmembrane region" description="Helical" evidence="9">
    <location>
        <begin position="84"/>
        <end position="102"/>
    </location>
</feature>
<dbReference type="InterPro" id="IPR005829">
    <property type="entry name" value="Sugar_transporter_CS"/>
</dbReference>
<name>A0ABP8S3G5_9PSEU</name>
<feature type="transmembrane region" description="Helical" evidence="9">
    <location>
        <begin position="272"/>
        <end position="291"/>
    </location>
</feature>
<comment type="caution">
    <text evidence="11">The sequence shown here is derived from an EMBL/GenBank/DDBJ whole genome shotgun (WGS) entry which is preliminary data.</text>
</comment>
<dbReference type="InterPro" id="IPR051084">
    <property type="entry name" value="H+-coupled_symporters"/>
</dbReference>
<feature type="transmembrane region" description="Helical" evidence="9">
    <location>
        <begin position="184"/>
        <end position="203"/>
    </location>
</feature>
<feature type="transmembrane region" description="Helical" evidence="9">
    <location>
        <begin position="303"/>
        <end position="322"/>
    </location>
</feature>
<keyword evidence="8 9" id="KW-0472">Membrane</keyword>
<dbReference type="InterPro" id="IPR020846">
    <property type="entry name" value="MFS_dom"/>
</dbReference>
<sequence length="435" mass="45213">MSVSGRAAPVRAVVASAIGNAIEWYDFAVYGFVAVYIGAHFFPTGDPATQLLASFGVFGLTFFVRPLGGLVLGPIADRIGRKRVLVFVLTLMAVCTTLIGLLPTYATIGVGAPVLLVLLRSLQGFSAGGEYGSVTSYVLEHTGPGRRGYAMSWLMFACVVGFVAGAVVATGLGALLGTEAMTEWGWRIPFLLAGPLGMIGLYIRLRLEESPEFAVIAERAETVRAPLREVFRFPRSLVAALLIGAFHSAAFYTVMTFMSSFVSGTAGRGPTVAFWASLAVGAATMLVMPFVGGLSDRIGRRPVLIASALAFAVLSAPLLIAVRDAPTPLAVAAQAVFGLMLGALISTTLVSITEIFPTRVRSTAAAVGYNVSAAVFGGTAPFIAILLVNLTGTVIAPAYYLIATALVGLVGALLLPAPAPAVVAPAEPVETRAER</sequence>
<evidence type="ECO:0000256" key="6">
    <source>
        <dbReference type="ARBA" id="ARBA00022847"/>
    </source>
</evidence>
<keyword evidence="5 9" id="KW-0812">Transmembrane</keyword>
<dbReference type="Gene3D" id="1.20.1250.20">
    <property type="entry name" value="MFS general substrate transporter like domains"/>
    <property type="match status" value="2"/>
</dbReference>
<evidence type="ECO:0000313" key="12">
    <source>
        <dbReference type="Proteomes" id="UP001501598"/>
    </source>
</evidence>
<evidence type="ECO:0000256" key="9">
    <source>
        <dbReference type="SAM" id="Phobius"/>
    </source>
</evidence>
<dbReference type="InterPro" id="IPR011701">
    <property type="entry name" value="MFS"/>
</dbReference>
<dbReference type="Pfam" id="PF00083">
    <property type="entry name" value="Sugar_tr"/>
    <property type="match status" value="1"/>
</dbReference>
<dbReference type="Pfam" id="PF07690">
    <property type="entry name" value="MFS_1"/>
    <property type="match status" value="1"/>
</dbReference>
<reference evidence="12" key="1">
    <citation type="journal article" date="2019" name="Int. J. Syst. Evol. Microbiol.">
        <title>The Global Catalogue of Microorganisms (GCM) 10K type strain sequencing project: providing services to taxonomists for standard genome sequencing and annotation.</title>
        <authorList>
            <consortium name="The Broad Institute Genomics Platform"/>
            <consortium name="The Broad Institute Genome Sequencing Center for Infectious Disease"/>
            <person name="Wu L."/>
            <person name="Ma J."/>
        </authorList>
    </citation>
    <scope>NUCLEOTIDE SEQUENCE [LARGE SCALE GENOMIC DNA]</scope>
    <source>
        <strain evidence="12">JCM 17906</strain>
    </source>
</reference>
<dbReference type="PANTHER" id="PTHR43528:SF1">
    <property type="entry name" value="ALPHA-KETOGLUTARATE PERMEASE"/>
    <property type="match status" value="1"/>
</dbReference>
<feature type="transmembrane region" description="Helical" evidence="9">
    <location>
        <begin position="108"/>
        <end position="128"/>
    </location>
</feature>
<feature type="transmembrane region" description="Helical" evidence="9">
    <location>
        <begin position="328"/>
        <end position="352"/>
    </location>
</feature>
<keyword evidence="3" id="KW-0813">Transport</keyword>
<feature type="transmembrane region" description="Helical" evidence="9">
    <location>
        <begin position="149"/>
        <end position="172"/>
    </location>
</feature>
<proteinExistence type="inferred from homology"/>
<feature type="domain" description="Major facilitator superfamily (MFS) profile" evidence="10">
    <location>
        <begin position="12"/>
        <end position="420"/>
    </location>
</feature>
<dbReference type="RefSeq" id="WP_345426543.1">
    <property type="nucleotide sequence ID" value="NZ_BAABGT010000104.1"/>
</dbReference>
<dbReference type="InterPro" id="IPR036259">
    <property type="entry name" value="MFS_trans_sf"/>
</dbReference>
<keyword evidence="7 9" id="KW-1133">Transmembrane helix</keyword>
<feature type="transmembrane region" description="Helical" evidence="9">
    <location>
        <begin position="12"/>
        <end position="39"/>
    </location>
</feature>
<keyword evidence="12" id="KW-1185">Reference proteome</keyword>
<evidence type="ECO:0000256" key="7">
    <source>
        <dbReference type="ARBA" id="ARBA00022989"/>
    </source>
</evidence>
<dbReference type="EMBL" id="BAABGT010000104">
    <property type="protein sequence ID" value="GAA4557857.1"/>
    <property type="molecule type" value="Genomic_DNA"/>
</dbReference>
<feature type="transmembrane region" description="Helical" evidence="9">
    <location>
        <begin position="51"/>
        <end position="72"/>
    </location>
</feature>
<evidence type="ECO:0000256" key="2">
    <source>
        <dbReference type="ARBA" id="ARBA00008240"/>
    </source>
</evidence>
<keyword evidence="4" id="KW-1003">Cell membrane</keyword>
<evidence type="ECO:0000256" key="8">
    <source>
        <dbReference type="ARBA" id="ARBA00023136"/>
    </source>
</evidence>
<dbReference type="PROSITE" id="PS00216">
    <property type="entry name" value="SUGAR_TRANSPORT_1"/>
    <property type="match status" value="1"/>
</dbReference>
<evidence type="ECO:0000256" key="4">
    <source>
        <dbReference type="ARBA" id="ARBA00022475"/>
    </source>
</evidence>
<dbReference type="PROSITE" id="PS50850">
    <property type="entry name" value="MFS"/>
    <property type="match status" value="1"/>
</dbReference>
<keyword evidence="6" id="KW-0769">Symport</keyword>
<feature type="transmembrane region" description="Helical" evidence="9">
    <location>
        <begin position="237"/>
        <end position="260"/>
    </location>
</feature>
<feature type="transmembrane region" description="Helical" evidence="9">
    <location>
        <begin position="394"/>
        <end position="415"/>
    </location>
</feature>
<organism evidence="11 12">
    <name type="scientific">Pseudonocardia xishanensis</name>
    <dbReference type="NCBI Taxonomy" id="630995"/>
    <lineage>
        <taxon>Bacteria</taxon>
        <taxon>Bacillati</taxon>
        <taxon>Actinomycetota</taxon>
        <taxon>Actinomycetes</taxon>
        <taxon>Pseudonocardiales</taxon>
        <taxon>Pseudonocardiaceae</taxon>
        <taxon>Pseudonocardia</taxon>
    </lineage>
</organism>
<dbReference type="PANTHER" id="PTHR43528">
    <property type="entry name" value="ALPHA-KETOGLUTARATE PERMEASE"/>
    <property type="match status" value="1"/>
</dbReference>
<feature type="transmembrane region" description="Helical" evidence="9">
    <location>
        <begin position="364"/>
        <end position="388"/>
    </location>
</feature>
<evidence type="ECO:0000259" key="10">
    <source>
        <dbReference type="PROSITE" id="PS50850"/>
    </source>
</evidence>
<evidence type="ECO:0000256" key="1">
    <source>
        <dbReference type="ARBA" id="ARBA00004651"/>
    </source>
</evidence>
<protein>
    <submittedName>
        <fullName evidence="11">MFS transporter</fullName>
    </submittedName>
</protein>
<evidence type="ECO:0000313" key="11">
    <source>
        <dbReference type="EMBL" id="GAA4557857.1"/>
    </source>
</evidence>